<reference evidence="7" key="1">
    <citation type="journal article" date="2019" name="Int. J. Syst. Evol. Microbiol.">
        <title>The Global Catalogue of Microorganisms (GCM) 10K type strain sequencing project: providing services to taxonomists for standard genome sequencing and annotation.</title>
        <authorList>
            <consortium name="The Broad Institute Genomics Platform"/>
            <consortium name="The Broad Institute Genome Sequencing Center for Infectious Disease"/>
            <person name="Wu L."/>
            <person name="Ma J."/>
        </authorList>
    </citation>
    <scope>NUCLEOTIDE SEQUENCE [LARGE SCALE GENOMIC DNA]</scope>
    <source>
        <strain evidence="7">JCM 4087</strain>
    </source>
</reference>
<protein>
    <submittedName>
        <fullName evidence="6">Carboxypeptidase-like regulatory domain-containing protein</fullName>
    </submittedName>
</protein>
<evidence type="ECO:0000256" key="1">
    <source>
        <dbReference type="ARBA" id="ARBA00004442"/>
    </source>
</evidence>
<organism evidence="6 7">
    <name type="scientific">Acidicapsa dinghuensis</name>
    <dbReference type="NCBI Taxonomy" id="2218256"/>
    <lineage>
        <taxon>Bacteria</taxon>
        <taxon>Pseudomonadati</taxon>
        <taxon>Acidobacteriota</taxon>
        <taxon>Terriglobia</taxon>
        <taxon>Terriglobales</taxon>
        <taxon>Acidobacteriaceae</taxon>
        <taxon>Acidicapsa</taxon>
    </lineage>
</organism>
<keyword evidence="3" id="KW-0998">Cell outer membrane</keyword>
<keyword evidence="2" id="KW-0472">Membrane</keyword>
<dbReference type="Gene3D" id="2.60.40.1120">
    <property type="entry name" value="Carboxypeptidase-like, regulatory domain"/>
    <property type="match status" value="1"/>
</dbReference>
<evidence type="ECO:0000259" key="5">
    <source>
        <dbReference type="Pfam" id="PF25183"/>
    </source>
</evidence>
<dbReference type="InterPro" id="IPR008969">
    <property type="entry name" value="CarboxyPept-like_regulatory"/>
</dbReference>
<keyword evidence="4" id="KW-0732">Signal</keyword>
<proteinExistence type="predicted"/>
<dbReference type="Pfam" id="PF25183">
    <property type="entry name" value="OMP_b-brl_4"/>
    <property type="match status" value="1"/>
</dbReference>
<evidence type="ECO:0000256" key="3">
    <source>
        <dbReference type="ARBA" id="ARBA00023237"/>
    </source>
</evidence>
<dbReference type="SUPFAM" id="SSF56935">
    <property type="entry name" value="Porins"/>
    <property type="match status" value="1"/>
</dbReference>
<accession>A0ABW1E8T8</accession>
<dbReference type="SUPFAM" id="SSF49464">
    <property type="entry name" value="Carboxypeptidase regulatory domain-like"/>
    <property type="match status" value="1"/>
</dbReference>
<gene>
    <name evidence="6" type="ORF">ACFPT7_00310</name>
</gene>
<dbReference type="RefSeq" id="WP_263335264.1">
    <property type="nucleotide sequence ID" value="NZ_JAGSYH010000002.1"/>
</dbReference>
<name>A0ABW1E8T8_9BACT</name>
<dbReference type="InterPro" id="IPR057601">
    <property type="entry name" value="Oar-like_b-barrel"/>
</dbReference>
<comment type="subcellular location">
    <subcellularLocation>
        <location evidence="1">Cell outer membrane</location>
    </subcellularLocation>
</comment>
<dbReference type="EMBL" id="JBHSPH010000001">
    <property type="protein sequence ID" value="MFC5860726.1"/>
    <property type="molecule type" value="Genomic_DNA"/>
</dbReference>
<keyword evidence="7" id="KW-1185">Reference proteome</keyword>
<feature type="chain" id="PRO_5046007074" evidence="4">
    <location>
        <begin position="26"/>
        <end position="1266"/>
    </location>
</feature>
<dbReference type="Gene3D" id="2.40.170.20">
    <property type="entry name" value="TonB-dependent receptor, beta-barrel domain"/>
    <property type="match status" value="1"/>
</dbReference>
<feature type="signal peptide" evidence="4">
    <location>
        <begin position="1"/>
        <end position="25"/>
    </location>
</feature>
<dbReference type="InterPro" id="IPR036942">
    <property type="entry name" value="Beta-barrel_TonB_sf"/>
</dbReference>
<comment type="caution">
    <text evidence="6">The sequence shown here is derived from an EMBL/GenBank/DDBJ whole genome shotgun (WGS) entry which is preliminary data.</text>
</comment>
<dbReference type="Pfam" id="PF13620">
    <property type="entry name" value="CarboxypepD_reg"/>
    <property type="match status" value="1"/>
</dbReference>
<dbReference type="Proteomes" id="UP001596091">
    <property type="component" value="Unassembled WGS sequence"/>
</dbReference>
<evidence type="ECO:0000313" key="7">
    <source>
        <dbReference type="Proteomes" id="UP001596091"/>
    </source>
</evidence>
<feature type="domain" description="TonB-dependent transporter Oar-like beta-barrel" evidence="5">
    <location>
        <begin position="239"/>
        <end position="1244"/>
    </location>
</feature>
<evidence type="ECO:0000256" key="4">
    <source>
        <dbReference type="SAM" id="SignalP"/>
    </source>
</evidence>
<evidence type="ECO:0000256" key="2">
    <source>
        <dbReference type="ARBA" id="ARBA00023136"/>
    </source>
</evidence>
<evidence type="ECO:0000313" key="6">
    <source>
        <dbReference type="EMBL" id="MFC5860726.1"/>
    </source>
</evidence>
<sequence>MPFKGMLAKTWLFVALLLCCGVTYAQDASSITGTVTDTSGAVIPGAAIELTNTATGASFKATSNAEGSYTITSLPPGNSYKLTVSLQGFETFTVSDLALNVGVTRTQNVHLAPGNVVQTVAISAENANVTLDTTDASIGNNLSIEQLNELPVYDRTAGIQTLFVQQPGVDSFQGSVTGARIDQSSVTVDGLDVNDIAAANGTFAIVATAPVDSVQQFTGTVAGLTPSIGTGSGAQFQLVTKSGTNQFHGNVNEYHRDTTTVANTWFNNLNGLPRTPLIRNQFGGNLGGPIKRDKLFFFFDFADSRIIQSSTDERTVPLDVFRNGELNYINSGAGCGDSSRLSTQPQCITTLTPGQIATLDPAGIGFNPNVQSLITSRYPEANDLSRGDGVNTGGYRFTYPTPDIDTTYVGRVDYTLTSKQRIFGRFTINRENAVENLPEFATDPSTHPYTDRSYAYVISHTWAIGANKVNQFYYGDTISKYSFPDLYNPTGPDQYSFSNIDGPYTSFDGQQRRVPIPVVRDDFNWQIGAHSLTFGGTFKFIKTNSNLINNFNFVGVGLQGSALSGGLNASLRPADINQGPNNVAINDYDNLFASALGVIGDISTNFVYNNQGQAQALGGGSPRAYRYYQTEAYVGDTWRVNKKLTLSYGLRYQFYTVPYEAHGSESVPTPINLNTFINDRLAQSTAGDTSSTGLPIYSFVLGGKVNHGPDMYQPSYKDFAPRIAFAYTPYGSGKTVINGSAAIVYDRAVINSVNFLQDQVPNMFANTVTNQFGGSTVRASLATDPRVGANLAYDSTLNPAPLPVTTPYVPWIDSTGTPFGLAAGETGFVISPNLKDPYSIALNAGIQQEFPGHLIMKLNYVGRLGRRLLTDADANQVINVPDYTGQSNQTMVQAFAGLTTDLRAGGNLRTEPWFEDVLAPGTGAAVGPLPGCPNITNNTTLVACLAGQLAVRGDISDSLQTLAFYTYYEGLTGFLPTNIGIPSQFGTNAYLTNMGNSNYHGLLLTLDKNLSQGLQFEFNYTWSHSIDNSSLSSANNSLYNNSGFICDVLQPRACRGSSDFDVRQEITSNFVYALPFGRGRTFASSTPRWVDETIGGWSLSGLPSYRTGLAVTPFADAFLASFDNNDPAIFTGNSTSDLKTKVNVDHSSNTVYAFAGGADGAAKVLSEFRGPIGLEYGQRNLVRGPGAFYFDAGLAKTFPIIGDRVNLKFRADAFNLFNHPNFGTPNMNIVTNASNFGQITGVASTVANALTSDDARVAQFSLRLEF</sequence>